<proteinExistence type="predicted"/>
<name>A0AAC9J4U8_VIRHA</name>
<evidence type="ECO:0000313" key="2">
    <source>
        <dbReference type="Proteomes" id="UP000182945"/>
    </source>
</evidence>
<organism evidence="1 2">
    <name type="scientific">Virgibacillus halodenitrificans</name>
    <name type="common">Bacillus halodenitrificans</name>
    <dbReference type="NCBI Taxonomy" id="1482"/>
    <lineage>
        <taxon>Bacteria</taxon>
        <taxon>Bacillati</taxon>
        <taxon>Bacillota</taxon>
        <taxon>Bacilli</taxon>
        <taxon>Bacillales</taxon>
        <taxon>Bacillaceae</taxon>
        <taxon>Virgibacillus</taxon>
    </lineage>
</organism>
<evidence type="ECO:0008006" key="3">
    <source>
        <dbReference type="Google" id="ProtNLM"/>
    </source>
</evidence>
<dbReference type="RefSeq" id="WP_019379162.1">
    <property type="nucleotide sequence ID" value="NZ_CP017962.1"/>
</dbReference>
<gene>
    <name evidence="1" type="ORF">BME96_14940</name>
</gene>
<dbReference type="Pfam" id="PF17279">
    <property type="entry name" value="DUF5344"/>
    <property type="match status" value="1"/>
</dbReference>
<dbReference type="AlphaFoldDB" id="A0AAC9J4U8"/>
<accession>A0AAC9J4U8</accession>
<protein>
    <recommendedName>
        <fullName evidence="3">TIGR04197 family type VII secretion effector</fullName>
    </recommendedName>
</protein>
<dbReference type="KEGG" id="vhl:BME96_14940"/>
<dbReference type="InterPro" id="IPR046318">
    <property type="entry name" value="DUF5344"/>
</dbReference>
<evidence type="ECO:0000313" key="1">
    <source>
        <dbReference type="EMBL" id="APC49409.1"/>
    </source>
</evidence>
<dbReference type="EMBL" id="CP017962">
    <property type="protein sequence ID" value="APC49409.1"/>
    <property type="molecule type" value="Genomic_DNA"/>
</dbReference>
<dbReference type="Proteomes" id="UP000182945">
    <property type="component" value="Chromosome"/>
</dbReference>
<dbReference type="GeneID" id="71515705"/>
<sequence length="94" mass="10832">MPEIKVNQSVVSPVLQRLNERTQELDTTNPQPEFSQSTVNFIDKIQSVEESYYAAIKQYKFALLHVEKDIESSIQTYVEKDEQLAGQMGPQRID</sequence>
<reference evidence="1 2" key="1">
    <citation type="submission" date="2016-11" db="EMBL/GenBank/DDBJ databases">
        <title>Complete genome sequencing of Virgibacillus halodenitrificans PDB-F2.</title>
        <authorList>
            <person name="Sun Z."/>
            <person name="Zhou Y."/>
            <person name="Li H."/>
        </authorList>
    </citation>
    <scope>NUCLEOTIDE SEQUENCE [LARGE SCALE GENOMIC DNA]</scope>
    <source>
        <strain evidence="1 2">PDB-F2</strain>
    </source>
</reference>